<dbReference type="EMBL" id="CP062222">
    <property type="protein sequence ID" value="QTC92413.1"/>
    <property type="molecule type" value="Genomic_DNA"/>
</dbReference>
<keyword evidence="1" id="KW-0732">Signal</keyword>
<feature type="signal peptide" evidence="1">
    <location>
        <begin position="1"/>
        <end position="20"/>
    </location>
</feature>
<organism evidence="2 3">
    <name type="scientific">Brevundimonas goettingensis</name>
    <dbReference type="NCBI Taxonomy" id="2774190"/>
    <lineage>
        <taxon>Bacteria</taxon>
        <taxon>Pseudomonadati</taxon>
        <taxon>Pseudomonadota</taxon>
        <taxon>Alphaproteobacteria</taxon>
        <taxon>Caulobacterales</taxon>
        <taxon>Caulobacteraceae</taxon>
        <taxon>Brevundimonas</taxon>
    </lineage>
</organism>
<reference evidence="2" key="1">
    <citation type="submission" date="2020-09" db="EMBL/GenBank/DDBJ databases">
        <title>Brevundimonas sp. LVF2 isolated from a puddle in Goettingen, Germany.</title>
        <authorList>
            <person name="Friedrich I."/>
            <person name="Klassen A."/>
            <person name="Hannes N."/>
            <person name="Schneider D."/>
            <person name="Hertel R."/>
            <person name="Daniel R."/>
        </authorList>
    </citation>
    <scope>NUCLEOTIDE SEQUENCE</scope>
    <source>
        <strain evidence="2">LVF2</strain>
    </source>
</reference>
<sequence>MTISGWMLALALAVQTAPQAAPPVDRQRAPDTVDDIAVTGVNAEAVNAFVGELLEPARLGRNAGQIARWNDPLCVRVIGGEPDVNTRLGEQIADAFRSLGAPLEEGYCRKPNVMVVIADNAGGFARVVTQRYSNRLFGMRRQDMAEFANPARPVRWQHRTRTTAIRRSAAATMVAANLQGSKDAAAADLPNSRLSLSTAEEIDRALIVIDPRRLDNVPSRGLAAYVAFAVMLDLPQLPDVVGADTILNLFAPGGPTELTAWDRALVAGVYAVGVGQPFTNQESQITRDMRRSLVDAALTPPAP</sequence>
<dbReference type="AlphaFoldDB" id="A0A975C210"/>
<keyword evidence="3" id="KW-1185">Reference proteome</keyword>
<evidence type="ECO:0000256" key="1">
    <source>
        <dbReference type="SAM" id="SignalP"/>
    </source>
</evidence>
<proteinExistence type="predicted"/>
<feature type="chain" id="PRO_5036872597" description="DUF2927 domain-containing protein" evidence="1">
    <location>
        <begin position="21"/>
        <end position="303"/>
    </location>
</feature>
<protein>
    <recommendedName>
        <fullName evidence="4">DUF2927 domain-containing protein</fullName>
    </recommendedName>
</protein>
<name>A0A975C210_9CAUL</name>
<evidence type="ECO:0000313" key="3">
    <source>
        <dbReference type="Proteomes" id="UP000663918"/>
    </source>
</evidence>
<gene>
    <name evidence="2" type="ORF">IFJ75_05895</name>
</gene>
<dbReference type="Proteomes" id="UP000663918">
    <property type="component" value="Chromosome"/>
</dbReference>
<accession>A0A975C210</accession>
<evidence type="ECO:0008006" key="4">
    <source>
        <dbReference type="Google" id="ProtNLM"/>
    </source>
</evidence>
<dbReference type="RefSeq" id="WP_207931695.1">
    <property type="nucleotide sequence ID" value="NZ_CP062222.1"/>
</dbReference>
<dbReference type="KEGG" id="bgoe:IFJ75_05895"/>
<evidence type="ECO:0000313" key="2">
    <source>
        <dbReference type="EMBL" id="QTC92413.1"/>
    </source>
</evidence>